<dbReference type="SMART" id="SM00360">
    <property type="entry name" value="RRM"/>
    <property type="match status" value="1"/>
</dbReference>
<dbReference type="GO" id="GO:0003730">
    <property type="term" value="F:mRNA 3'-UTR binding"/>
    <property type="evidence" value="ECO:0007669"/>
    <property type="project" value="TreeGrafter"/>
</dbReference>
<name>A0A1I8G7R0_9PLAT</name>
<dbReference type="PANTHER" id="PTHR48024:SF56">
    <property type="entry name" value="HETEROGENEOUS NUCLEAR RIBONUCLEOPROTEIN A0"/>
    <property type="match status" value="1"/>
</dbReference>
<reference evidence="5" key="1">
    <citation type="submission" date="2016-11" db="UniProtKB">
        <authorList>
            <consortium name="WormBaseParasite"/>
        </authorList>
    </citation>
    <scope>IDENTIFICATION</scope>
</reference>
<dbReference type="Pfam" id="PF00076">
    <property type="entry name" value="RRM_1"/>
    <property type="match status" value="1"/>
</dbReference>
<dbReference type="PANTHER" id="PTHR48024">
    <property type="entry name" value="GEO13361P1-RELATED"/>
    <property type="match status" value="1"/>
</dbReference>
<protein>
    <submittedName>
        <fullName evidence="5">RRM domain-containing protein</fullName>
    </submittedName>
</protein>
<organism evidence="4 5">
    <name type="scientific">Macrostomum lignano</name>
    <dbReference type="NCBI Taxonomy" id="282301"/>
    <lineage>
        <taxon>Eukaryota</taxon>
        <taxon>Metazoa</taxon>
        <taxon>Spiralia</taxon>
        <taxon>Lophotrochozoa</taxon>
        <taxon>Platyhelminthes</taxon>
        <taxon>Rhabditophora</taxon>
        <taxon>Macrostomorpha</taxon>
        <taxon>Macrostomida</taxon>
        <taxon>Macrostomidae</taxon>
        <taxon>Macrostomum</taxon>
    </lineage>
</organism>
<sequence length="269" mass="28572">MQKQNQSGECAIPVANEKQQHQGDTTYTKIFIGGLAYQTGDRSLREYFQQFGELEEAVVITDRQTNKSRGYGFVTMKRADDAFRAIQEANPCIDGRKTNVNLAAIGAKPRRIPSAQQQALTVARLQAAGLHQPFSPACSAPYYHCHQLLAASTAVGGLVSMATGPQLAAAAAAAAAAATAAMSPATAAAGAPCCYWPSQELPPAAADCGASAALQLLQTPSLAPQLQYYAISSPQFPTQTVQPHQTCPINTAAPAYLQQPQQHSMERRQ</sequence>
<keyword evidence="1 2" id="KW-0694">RNA-binding</keyword>
<dbReference type="SUPFAM" id="SSF54928">
    <property type="entry name" value="RNA-binding domain, RBD"/>
    <property type="match status" value="1"/>
</dbReference>
<evidence type="ECO:0000256" key="1">
    <source>
        <dbReference type="ARBA" id="ARBA00022884"/>
    </source>
</evidence>
<dbReference type="Proteomes" id="UP000095280">
    <property type="component" value="Unplaced"/>
</dbReference>
<dbReference type="InterPro" id="IPR035979">
    <property type="entry name" value="RBD_domain_sf"/>
</dbReference>
<dbReference type="InterPro" id="IPR012677">
    <property type="entry name" value="Nucleotide-bd_a/b_plait_sf"/>
</dbReference>
<dbReference type="InterPro" id="IPR050886">
    <property type="entry name" value="RNA-binding_reg"/>
</dbReference>
<keyword evidence="4" id="KW-1185">Reference proteome</keyword>
<proteinExistence type="predicted"/>
<dbReference type="CDD" id="cd12384">
    <property type="entry name" value="RRM_RBM24_RBM38_like"/>
    <property type="match status" value="1"/>
</dbReference>
<accession>A0A1I8G7R0</accession>
<dbReference type="Gene3D" id="3.30.70.330">
    <property type="match status" value="1"/>
</dbReference>
<evidence type="ECO:0000256" key="2">
    <source>
        <dbReference type="PROSITE-ProRule" id="PRU00176"/>
    </source>
</evidence>
<dbReference type="AlphaFoldDB" id="A0A1I8G7R0"/>
<dbReference type="InterPro" id="IPR000504">
    <property type="entry name" value="RRM_dom"/>
</dbReference>
<evidence type="ECO:0000313" key="4">
    <source>
        <dbReference type="Proteomes" id="UP000095280"/>
    </source>
</evidence>
<dbReference type="GO" id="GO:0005634">
    <property type="term" value="C:nucleus"/>
    <property type="evidence" value="ECO:0007669"/>
    <property type="project" value="TreeGrafter"/>
</dbReference>
<feature type="domain" description="RRM" evidence="3">
    <location>
        <begin position="28"/>
        <end position="117"/>
    </location>
</feature>
<dbReference type="PROSITE" id="PS50102">
    <property type="entry name" value="RRM"/>
    <property type="match status" value="1"/>
</dbReference>
<evidence type="ECO:0000259" key="3">
    <source>
        <dbReference type="PROSITE" id="PS50102"/>
    </source>
</evidence>
<evidence type="ECO:0000313" key="5">
    <source>
        <dbReference type="WBParaSite" id="maker-uti_cns_0001068-snap-gene-0.10-mRNA-1"/>
    </source>
</evidence>
<dbReference type="WBParaSite" id="maker-uti_cns_0001068-snap-gene-0.10-mRNA-1">
    <property type="protein sequence ID" value="maker-uti_cns_0001068-snap-gene-0.10-mRNA-1"/>
    <property type="gene ID" value="maker-uti_cns_0001068-snap-gene-0.10"/>
</dbReference>